<dbReference type="EMBL" id="CP010311">
    <property type="protein sequence ID" value="AJF06634.1"/>
    <property type="molecule type" value="Genomic_DNA"/>
</dbReference>
<dbReference type="EC" id="2.7.13.3" evidence="2"/>
<dbReference type="HOGENOM" id="CLU_000445_114_72_7"/>
<evidence type="ECO:0000259" key="8">
    <source>
        <dbReference type="PROSITE" id="PS50110"/>
    </source>
</evidence>
<dbReference type="PROSITE" id="PS50109">
    <property type="entry name" value="HIS_KIN"/>
    <property type="match status" value="1"/>
</dbReference>
<dbReference type="PANTHER" id="PTHR43047">
    <property type="entry name" value="TWO-COMPONENT HISTIDINE PROTEIN KINASE"/>
    <property type="match status" value="1"/>
</dbReference>
<keyword evidence="4" id="KW-0808">Transferase</keyword>
<dbReference type="SUPFAM" id="SSF55781">
    <property type="entry name" value="GAF domain-like"/>
    <property type="match status" value="1"/>
</dbReference>
<evidence type="ECO:0000313" key="9">
    <source>
        <dbReference type="EMBL" id="AJF06634.1"/>
    </source>
</evidence>
<dbReference type="SMART" id="SM00388">
    <property type="entry name" value="HisKA"/>
    <property type="match status" value="1"/>
</dbReference>
<gene>
    <name evidence="9" type="ORF">GSUB_08875</name>
</gene>
<dbReference type="InterPro" id="IPR036890">
    <property type="entry name" value="HATPase_C_sf"/>
</dbReference>
<dbReference type="KEGG" id="gsb:GSUB_08875"/>
<evidence type="ECO:0000256" key="3">
    <source>
        <dbReference type="ARBA" id="ARBA00022553"/>
    </source>
</evidence>
<dbReference type="PRINTS" id="PR00344">
    <property type="entry name" value="BCTRLSENSOR"/>
</dbReference>
<dbReference type="InterPro" id="IPR036097">
    <property type="entry name" value="HisK_dim/P_sf"/>
</dbReference>
<dbReference type="Pfam" id="PF00072">
    <property type="entry name" value="Response_reg"/>
    <property type="match status" value="1"/>
</dbReference>
<dbReference type="OrthoDB" id="5342753at2"/>
<feature type="modified residue" description="4-aspartylphosphate" evidence="6">
    <location>
        <position position="55"/>
    </location>
</feature>
<dbReference type="InterPro" id="IPR011006">
    <property type="entry name" value="CheY-like_superfamily"/>
</dbReference>
<dbReference type="InterPro" id="IPR004358">
    <property type="entry name" value="Sig_transdc_His_kin-like_C"/>
</dbReference>
<keyword evidence="5" id="KW-0418">Kinase</keyword>
<reference evidence="9 10" key="1">
    <citation type="journal article" date="2015" name="Genome Announc.">
        <title>Genomes of Geoalkalibacter ferrihydriticus Z-0531T and Geoalkalibacter subterraneus Red1T, Two Haloalkaliphilic Metal-Reducing Deltaproteobacteria.</title>
        <authorList>
            <person name="Badalamenti J.P."/>
            <person name="Krajmalnik-Brown R."/>
            <person name="Torres C.I."/>
            <person name="Bond D.R."/>
        </authorList>
    </citation>
    <scope>NUCLEOTIDE SEQUENCE [LARGE SCALE GENOMIC DNA]</scope>
    <source>
        <strain evidence="9 10">Red1</strain>
    </source>
</reference>
<dbReference type="PANTHER" id="PTHR43047:SF72">
    <property type="entry name" value="OSMOSENSING HISTIDINE PROTEIN KINASE SLN1"/>
    <property type="match status" value="1"/>
</dbReference>
<dbReference type="SMART" id="SM00448">
    <property type="entry name" value="REC"/>
    <property type="match status" value="1"/>
</dbReference>
<dbReference type="Pfam" id="PF00512">
    <property type="entry name" value="HisKA"/>
    <property type="match status" value="1"/>
</dbReference>
<dbReference type="SMART" id="SM00387">
    <property type="entry name" value="HATPase_c"/>
    <property type="match status" value="1"/>
</dbReference>
<dbReference type="InterPro" id="IPR003661">
    <property type="entry name" value="HisK_dim/P_dom"/>
</dbReference>
<evidence type="ECO:0000256" key="6">
    <source>
        <dbReference type="PROSITE-ProRule" id="PRU00169"/>
    </source>
</evidence>
<keyword evidence="10" id="KW-1185">Reference proteome</keyword>
<evidence type="ECO:0000256" key="4">
    <source>
        <dbReference type="ARBA" id="ARBA00022679"/>
    </source>
</evidence>
<dbReference type="InterPro" id="IPR001789">
    <property type="entry name" value="Sig_transdc_resp-reg_receiver"/>
</dbReference>
<dbReference type="PROSITE" id="PS50110">
    <property type="entry name" value="RESPONSE_REGULATORY"/>
    <property type="match status" value="1"/>
</dbReference>
<dbReference type="FunFam" id="3.30.565.10:FF:000006">
    <property type="entry name" value="Sensor histidine kinase WalK"/>
    <property type="match status" value="1"/>
</dbReference>
<dbReference type="GO" id="GO:0009927">
    <property type="term" value="F:histidine phosphotransfer kinase activity"/>
    <property type="evidence" value="ECO:0007669"/>
    <property type="project" value="TreeGrafter"/>
</dbReference>
<dbReference type="GO" id="GO:0005886">
    <property type="term" value="C:plasma membrane"/>
    <property type="evidence" value="ECO:0007669"/>
    <property type="project" value="TreeGrafter"/>
</dbReference>
<name>A0A0B5FPP1_9BACT</name>
<dbReference type="AlphaFoldDB" id="A0A0B5FPP1"/>
<evidence type="ECO:0000256" key="5">
    <source>
        <dbReference type="ARBA" id="ARBA00022777"/>
    </source>
</evidence>
<comment type="catalytic activity">
    <reaction evidence="1">
        <text>ATP + protein L-histidine = ADP + protein N-phospho-L-histidine.</text>
        <dbReference type="EC" id="2.7.13.3"/>
    </reaction>
</comment>
<evidence type="ECO:0000313" key="10">
    <source>
        <dbReference type="Proteomes" id="UP000035036"/>
    </source>
</evidence>
<dbReference type="Pfam" id="PF02518">
    <property type="entry name" value="HATPase_c"/>
    <property type="match status" value="1"/>
</dbReference>
<evidence type="ECO:0000259" key="7">
    <source>
        <dbReference type="PROSITE" id="PS50109"/>
    </source>
</evidence>
<keyword evidence="3 6" id="KW-0597">Phosphoprotein</keyword>
<evidence type="ECO:0000256" key="2">
    <source>
        <dbReference type="ARBA" id="ARBA00012438"/>
    </source>
</evidence>
<dbReference type="GO" id="GO:0000155">
    <property type="term" value="F:phosphorelay sensor kinase activity"/>
    <property type="evidence" value="ECO:0007669"/>
    <property type="project" value="InterPro"/>
</dbReference>
<proteinExistence type="predicted"/>
<dbReference type="Gene3D" id="3.40.50.2300">
    <property type="match status" value="1"/>
</dbReference>
<dbReference type="Gene3D" id="3.30.565.10">
    <property type="entry name" value="Histidine kinase-like ATPase, C-terminal domain"/>
    <property type="match status" value="1"/>
</dbReference>
<dbReference type="InterPro" id="IPR005467">
    <property type="entry name" value="His_kinase_dom"/>
</dbReference>
<sequence length="554" mass="61520">MDQAFTILVVDDSPTQIALLQDALEQKGFTVEKAGNGMEAIARVYQIEPDLVLSDIIMPELNGYHLCRVLKNDPATAQIPVVLLTNLTEQHDRFWGKNAGADLYLEKSSDTQLIADTVENVLAGRTPTPRKPVQAADTLNKDDIQARITDILDRLLYESTISNEILKFTSLTHDTELLSENLLRFLGDICRHDASALLLRQGHDKLTLAFSINQPMPTGFIAAAREIMIKQIPTVNTHYESSGGLFIFPESPPLNDDLPEEFHIFHTLPIRRGAETFGLICLFNRKERALTEGIAHALDLVADRFEIVARYLNKLNEIEEIKADFISMLVHDLRSPLTSIRGFSEVLTQEMLGPINDDQKSALCNIQSGSNRLLSLIEDILHLSKLEAGKMTLTLLPVSVEEIARETSQELAALFMEKNLSIGLQIENDLPIINADGQQLGRVLANLLTNAAKFSPQDGCIRLRAYLHKTTVRIDVEDQGPGIPPQQQKGLFARYQQIDSGEPKGRKGTGLGLAICKEIVRLHQGSIWVESPIDDNIGSRFSFTLPLPDETSPS</sequence>
<accession>A0A0B5FPP1</accession>
<dbReference type="SUPFAM" id="SSF55874">
    <property type="entry name" value="ATPase domain of HSP90 chaperone/DNA topoisomerase II/histidine kinase"/>
    <property type="match status" value="1"/>
</dbReference>
<dbReference type="InterPro" id="IPR003594">
    <property type="entry name" value="HATPase_dom"/>
</dbReference>
<dbReference type="Proteomes" id="UP000035036">
    <property type="component" value="Chromosome"/>
</dbReference>
<dbReference type="STRING" id="483547.GSUB_08875"/>
<dbReference type="RefSeq" id="WP_040200348.1">
    <property type="nucleotide sequence ID" value="NZ_CP010311.1"/>
</dbReference>
<feature type="domain" description="Response regulatory" evidence="8">
    <location>
        <begin position="6"/>
        <end position="122"/>
    </location>
</feature>
<dbReference type="Gene3D" id="1.10.287.130">
    <property type="match status" value="1"/>
</dbReference>
<dbReference type="SUPFAM" id="SSF52172">
    <property type="entry name" value="CheY-like"/>
    <property type="match status" value="1"/>
</dbReference>
<protein>
    <recommendedName>
        <fullName evidence="2">histidine kinase</fullName>
        <ecNumber evidence="2">2.7.13.3</ecNumber>
    </recommendedName>
</protein>
<organism evidence="9 10">
    <name type="scientific">Geoalkalibacter subterraneus</name>
    <dbReference type="NCBI Taxonomy" id="483547"/>
    <lineage>
        <taxon>Bacteria</taxon>
        <taxon>Pseudomonadati</taxon>
        <taxon>Thermodesulfobacteriota</taxon>
        <taxon>Desulfuromonadia</taxon>
        <taxon>Desulfuromonadales</taxon>
        <taxon>Geoalkalibacteraceae</taxon>
        <taxon>Geoalkalibacter</taxon>
    </lineage>
</organism>
<evidence type="ECO:0000256" key="1">
    <source>
        <dbReference type="ARBA" id="ARBA00000085"/>
    </source>
</evidence>
<dbReference type="CDD" id="cd00082">
    <property type="entry name" value="HisKA"/>
    <property type="match status" value="1"/>
</dbReference>
<feature type="domain" description="Histidine kinase" evidence="7">
    <location>
        <begin position="328"/>
        <end position="549"/>
    </location>
</feature>
<dbReference type="SUPFAM" id="SSF47384">
    <property type="entry name" value="Homodimeric domain of signal transducing histidine kinase"/>
    <property type="match status" value="1"/>
</dbReference>